<evidence type="ECO:0000313" key="9">
    <source>
        <dbReference type="EMBL" id="MBB6500149.1"/>
    </source>
</evidence>
<gene>
    <name evidence="9" type="ORF">HDF25_002293</name>
</gene>
<keyword evidence="6 9" id="KW-0560">Oxidoreductase</keyword>
<feature type="domain" description="Alpha-glycerophosphate oxidase C-terminal" evidence="8">
    <location>
        <begin position="411"/>
        <end position="503"/>
    </location>
</feature>
<dbReference type="EC" id="1.1.5.3" evidence="9"/>
<dbReference type="Pfam" id="PF16901">
    <property type="entry name" value="DAO_C"/>
    <property type="match status" value="1"/>
</dbReference>
<dbReference type="InterPro" id="IPR031656">
    <property type="entry name" value="DAO_C"/>
</dbReference>
<dbReference type="InterPro" id="IPR000447">
    <property type="entry name" value="G3P_DH_FAD-dep"/>
</dbReference>
<evidence type="ECO:0000259" key="8">
    <source>
        <dbReference type="Pfam" id="PF16901"/>
    </source>
</evidence>
<dbReference type="Gene3D" id="1.10.8.870">
    <property type="entry name" value="Alpha-glycerophosphate oxidase, cap domain"/>
    <property type="match status" value="1"/>
</dbReference>
<dbReference type="PANTHER" id="PTHR11985">
    <property type="entry name" value="GLYCEROL-3-PHOSPHATE DEHYDROGENASE"/>
    <property type="match status" value="1"/>
</dbReference>
<proteinExistence type="inferred from homology"/>
<dbReference type="SUPFAM" id="SSF51905">
    <property type="entry name" value="FAD/NAD(P)-binding domain"/>
    <property type="match status" value="1"/>
</dbReference>
<evidence type="ECO:0000256" key="2">
    <source>
        <dbReference type="ARBA" id="ARBA00007330"/>
    </source>
</evidence>
<keyword evidence="3" id="KW-0285">Flavoprotein</keyword>
<evidence type="ECO:0000256" key="4">
    <source>
        <dbReference type="ARBA" id="ARBA00022798"/>
    </source>
</evidence>
<dbReference type="GO" id="GO:0006071">
    <property type="term" value="P:glycerol metabolic process"/>
    <property type="evidence" value="ECO:0007669"/>
    <property type="project" value="UniProtKB-KW"/>
</dbReference>
<evidence type="ECO:0000256" key="6">
    <source>
        <dbReference type="ARBA" id="ARBA00023002"/>
    </source>
</evidence>
<name>A0A7X0MIH0_9SPHI</name>
<dbReference type="Gene3D" id="3.30.9.10">
    <property type="entry name" value="D-Amino Acid Oxidase, subunit A, domain 2"/>
    <property type="match status" value="1"/>
</dbReference>
<organism evidence="9 10">
    <name type="scientific">Pedobacter cryoconitis</name>
    <dbReference type="NCBI Taxonomy" id="188932"/>
    <lineage>
        <taxon>Bacteria</taxon>
        <taxon>Pseudomonadati</taxon>
        <taxon>Bacteroidota</taxon>
        <taxon>Sphingobacteriia</taxon>
        <taxon>Sphingobacteriales</taxon>
        <taxon>Sphingobacteriaceae</taxon>
        <taxon>Pedobacter</taxon>
    </lineage>
</organism>
<dbReference type="InterPro" id="IPR036188">
    <property type="entry name" value="FAD/NAD-bd_sf"/>
</dbReference>
<dbReference type="InterPro" id="IPR006076">
    <property type="entry name" value="FAD-dep_OxRdtase"/>
</dbReference>
<dbReference type="Proteomes" id="UP000521017">
    <property type="component" value="Unassembled WGS sequence"/>
</dbReference>
<dbReference type="EMBL" id="JACHCC010000005">
    <property type="protein sequence ID" value="MBB6500149.1"/>
    <property type="molecule type" value="Genomic_DNA"/>
</dbReference>
<keyword evidence="4" id="KW-0319">Glycerol metabolism</keyword>
<reference evidence="9 10" key="1">
    <citation type="submission" date="2020-08" db="EMBL/GenBank/DDBJ databases">
        <title>Genomic Encyclopedia of Type Strains, Phase IV (KMG-V): Genome sequencing to study the core and pangenomes of soil and plant-associated prokaryotes.</title>
        <authorList>
            <person name="Whitman W."/>
        </authorList>
    </citation>
    <scope>NUCLEOTIDE SEQUENCE [LARGE SCALE GENOMIC DNA]</scope>
    <source>
        <strain evidence="9 10">M2T3</strain>
    </source>
</reference>
<evidence type="ECO:0000256" key="5">
    <source>
        <dbReference type="ARBA" id="ARBA00022827"/>
    </source>
</evidence>
<dbReference type="GO" id="GO:0004368">
    <property type="term" value="F:glycerol-3-phosphate dehydrogenase (quinone) activity"/>
    <property type="evidence" value="ECO:0007669"/>
    <property type="project" value="UniProtKB-EC"/>
</dbReference>
<evidence type="ECO:0000256" key="1">
    <source>
        <dbReference type="ARBA" id="ARBA00001974"/>
    </source>
</evidence>
<comment type="caution">
    <text evidence="9">The sequence shown here is derived from an EMBL/GenBank/DDBJ whole genome shotgun (WGS) entry which is preliminary data.</text>
</comment>
<dbReference type="InterPro" id="IPR038299">
    <property type="entry name" value="DAO_C_sf"/>
</dbReference>
<dbReference type="PANTHER" id="PTHR11985:SF35">
    <property type="entry name" value="ANAEROBIC GLYCEROL-3-PHOSPHATE DEHYDROGENASE SUBUNIT A"/>
    <property type="match status" value="1"/>
</dbReference>
<dbReference type="GO" id="GO:0046168">
    <property type="term" value="P:glycerol-3-phosphate catabolic process"/>
    <property type="evidence" value="ECO:0007669"/>
    <property type="project" value="TreeGrafter"/>
</dbReference>
<sequence length="528" mass="58472">MNKSRKELIENIADPGKVWDVIVVGGGATGLGAALDATSRGYQTLLLEQVDFAKGTSSRSTKLVHGGVRYLAQGDIGLVREALYERGLLLKNAAHLVKNESFIIPNYEWWGGAFYTIGLTIYDLLAGKLGFGRAKHISKKEVISKLPTIKQENLYGGVVYHDGQFDDSRLAVNLAQTSLEQGATILNYIRVSSLIKDAKDKVAGVVAVDAESGITYTIKGKTVINATGVFVDDLLQMDKPGKKPLVRSSQGVHLVMERSFMPGEDAIMIPKTDDGRVLFVVPWHDKLVVGTTDTPLDKHSLEPVALEEEIDFIMRTAAKYLVKVPTRKDVLSVFAGLRPLAAPEDGSSKTKEISRSHKLIVTASGLITITGGKWTTYRRMGEDTINKAIEVGRLKNVPTKTKELSIHGSKKDVDRKNHLYVYGSDQEAVLALGEENPQWREKLHVRMPYLKAEVIWGVRHEMARTVEDILARRVRALFLDARAAIDMAPAVAKLVASELHYDENWEKEQVTAFRKLAQSYLLEPYTPE</sequence>
<comment type="cofactor">
    <cofactor evidence="1">
        <name>FAD</name>
        <dbReference type="ChEBI" id="CHEBI:57692"/>
    </cofactor>
</comment>
<dbReference type="AlphaFoldDB" id="A0A7X0MIH0"/>
<accession>A0A7X0MIH0</accession>
<dbReference type="Pfam" id="PF01266">
    <property type="entry name" value="DAO"/>
    <property type="match status" value="1"/>
</dbReference>
<evidence type="ECO:0000259" key="7">
    <source>
        <dbReference type="Pfam" id="PF01266"/>
    </source>
</evidence>
<keyword evidence="5" id="KW-0274">FAD</keyword>
<evidence type="ECO:0000313" key="10">
    <source>
        <dbReference type="Proteomes" id="UP000521017"/>
    </source>
</evidence>
<evidence type="ECO:0000256" key="3">
    <source>
        <dbReference type="ARBA" id="ARBA00022630"/>
    </source>
</evidence>
<protein>
    <submittedName>
        <fullName evidence="9">Glycerol-3-phosphate dehydrogenase</fullName>
        <ecNumber evidence="9">1.1.5.3</ecNumber>
    </submittedName>
</protein>
<dbReference type="RefSeq" id="WP_184624860.1">
    <property type="nucleotide sequence ID" value="NZ_JACHCC010000005.1"/>
</dbReference>
<dbReference type="Gene3D" id="3.50.50.60">
    <property type="entry name" value="FAD/NAD(P)-binding domain"/>
    <property type="match status" value="1"/>
</dbReference>
<feature type="domain" description="FAD dependent oxidoreductase" evidence="7">
    <location>
        <begin position="20"/>
        <end position="377"/>
    </location>
</feature>
<comment type="similarity">
    <text evidence="2">Belongs to the FAD-dependent glycerol-3-phosphate dehydrogenase family.</text>
</comment>
<dbReference type="PRINTS" id="PR01001">
    <property type="entry name" value="FADG3PDH"/>
</dbReference>